<dbReference type="OrthoDB" id="434092at2759"/>
<comment type="similarity">
    <text evidence="10">Belongs to the ELO family.</text>
</comment>
<evidence type="ECO:0000256" key="1">
    <source>
        <dbReference type="ARBA" id="ARBA00004141"/>
    </source>
</evidence>
<evidence type="ECO:0000313" key="12">
    <source>
        <dbReference type="Proteomes" id="UP000053105"/>
    </source>
</evidence>
<name>A0A0M9A9K8_9HYME</name>
<proteinExistence type="inferred from homology"/>
<keyword evidence="2 10" id="KW-0444">Lipid biosynthesis</keyword>
<evidence type="ECO:0000256" key="7">
    <source>
        <dbReference type="ARBA" id="ARBA00023098"/>
    </source>
</evidence>
<dbReference type="EMBL" id="KQ435720">
    <property type="protein sequence ID" value="KOX78659.1"/>
    <property type="molecule type" value="Genomic_DNA"/>
</dbReference>
<dbReference type="GO" id="GO:0042761">
    <property type="term" value="P:very long-chain fatty acid biosynthetic process"/>
    <property type="evidence" value="ECO:0007669"/>
    <property type="project" value="TreeGrafter"/>
</dbReference>
<protein>
    <recommendedName>
        <fullName evidence="10">Elongation of very long chain fatty acids protein</fullName>
        <ecNumber evidence="10">2.3.1.199</ecNumber>
    </recommendedName>
    <alternativeName>
        <fullName evidence="10">Very-long-chain 3-oxoacyl-CoA synthase</fullName>
    </alternativeName>
</protein>
<accession>A0A0M9A9K8</accession>
<dbReference type="GO" id="GO:0030148">
    <property type="term" value="P:sphingolipid biosynthetic process"/>
    <property type="evidence" value="ECO:0007669"/>
    <property type="project" value="TreeGrafter"/>
</dbReference>
<dbReference type="PANTHER" id="PTHR11157">
    <property type="entry name" value="FATTY ACID ACYL TRANSFERASE-RELATED"/>
    <property type="match status" value="1"/>
</dbReference>
<keyword evidence="12" id="KW-1185">Reference proteome</keyword>
<dbReference type="GO" id="GO:0009922">
    <property type="term" value="F:fatty acid elongase activity"/>
    <property type="evidence" value="ECO:0007669"/>
    <property type="project" value="UniProtKB-EC"/>
</dbReference>
<keyword evidence="5 10" id="KW-0276">Fatty acid metabolism</keyword>
<keyword evidence="9 10" id="KW-0275">Fatty acid biosynthesis</keyword>
<evidence type="ECO:0000256" key="9">
    <source>
        <dbReference type="ARBA" id="ARBA00023160"/>
    </source>
</evidence>
<evidence type="ECO:0000256" key="5">
    <source>
        <dbReference type="ARBA" id="ARBA00022832"/>
    </source>
</evidence>
<keyword evidence="7 10" id="KW-0443">Lipid metabolism</keyword>
<comment type="catalytic activity">
    <reaction evidence="10">
        <text>a very-long-chain acyl-CoA + malonyl-CoA + H(+) = a very-long-chain 3-oxoacyl-CoA + CO2 + CoA</text>
        <dbReference type="Rhea" id="RHEA:32727"/>
        <dbReference type="ChEBI" id="CHEBI:15378"/>
        <dbReference type="ChEBI" id="CHEBI:16526"/>
        <dbReference type="ChEBI" id="CHEBI:57287"/>
        <dbReference type="ChEBI" id="CHEBI:57384"/>
        <dbReference type="ChEBI" id="CHEBI:90725"/>
        <dbReference type="ChEBI" id="CHEBI:90736"/>
        <dbReference type="EC" id="2.3.1.199"/>
    </reaction>
</comment>
<comment type="subcellular location">
    <subcellularLocation>
        <location evidence="1">Membrane</location>
        <topology evidence="1">Multi-pass membrane protein</topology>
    </subcellularLocation>
</comment>
<keyword evidence="8" id="KW-0472">Membrane</keyword>
<dbReference type="GO" id="GO:0034626">
    <property type="term" value="P:fatty acid elongation, polyunsaturated fatty acid"/>
    <property type="evidence" value="ECO:0007669"/>
    <property type="project" value="TreeGrafter"/>
</dbReference>
<evidence type="ECO:0000313" key="11">
    <source>
        <dbReference type="EMBL" id="KOX78659.1"/>
    </source>
</evidence>
<keyword evidence="4" id="KW-0812">Transmembrane</keyword>
<dbReference type="STRING" id="166423.A0A0M9A9K8"/>
<dbReference type="Pfam" id="PF01151">
    <property type="entry name" value="ELO"/>
    <property type="match status" value="1"/>
</dbReference>
<dbReference type="GO" id="GO:0034625">
    <property type="term" value="P:fatty acid elongation, monounsaturated fatty acid"/>
    <property type="evidence" value="ECO:0007669"/>
    <property type="project" value="TreeGrafter"/>
</dbReference>
<evidence type="ECO:0000256" key="3">
    <source>
        <dbReference type="ARBA" id="ARBA00022679"/>
    </source>
</evidence>
<evidence type="ECO:0000256" key="8">
    <source>
        <dbReference type="ARBA" id="ARBA00023136"/>
    </source>
</evidence>
<dbReference type="Proteomes" id="UP000053105">
    <property type="component" value="Unassembled WGS sequence"/>
</dbReference>
<dbReference type="PANTHER" id="PTHR11157:SF162">
    <property type="entry name" value="ELONGATION OF VERY LONG CHAIN FATTY ACIDS PROTEIN"/>
    <property type="match status" value="1"/>
</dbReference>
<evidence type="ECO:0000256" key="10">
    <source>
        <dbReference type="RuleBase" id="RU361115"/>
    </source>
</evidence>
<evidence type="ECO:0000256" key="4">
    <source>
        <dbReference type="ARBA" id="ARBA00022692"/>
    </source>
</evidence>
<organism evidence="11 12">
    <name type="scientific">Melipona quadrifasciata</name>
    <dbReference type="NCBI Taxonomy" id="166423"/>
    <lineage>
        <taxon>Eukaryota</taxon>
        <taxon>Metazoa</taxon>
        <taxon>Ecdysozoa</taxon>
        <taxon>Arthropoda</taxon>
        <taxon>Hexapoda</taxon>
        <taxon>Insecta</taxon>
        <taxon>Pterygota</taxon>
        <taxon>Neoptera</taxon>
        <taxon>Endopterygota</taxon>
        <taxon>Hymenoptera</taxon>
        <taxon>Apocrita</taxon>
        <taxon>Aculeata</taxon>
        <taxon>Apoidea</taxon>
        <taxon>Anthophila</taxon>
        <taxon>Apidae</taxon>
        <taxon>Melipona</taxon>
    </lineage>
</organism>
<gene>
    <name evidence="11" type="ORF">WN51_07520</name>
</gene>
<dbReference type="GO" id="GO:0005789">
    <property type="term" value="C:endoplasmic reticulum membrane"/>
    <property type="evidence" value="ECO:0007669"/>
    <property type="project" value="TreeGrafter"/>
</dbReference>
<evidence type="ECO:0000256" key="6">
    <source>
        <dbReference type="ARBA" id="ARBA00022989"/>
    </source>
</evidence>
<dbReference type="InterPro" id="IPR002076">
    <property type="entry name" value="ELO_fam"/>
</dbReference>
<dbReference type="EC" id="2.3.1.199" evidence="10"/>
<keyword evidence="3 10" id="KW-0808">Transferase</keyword>
<evidence type="ECO:0000256" key="2">
    <source>
        <dbReference type="ARBA" id="ARBA00022516"/>
    </source>
</evidence>
<keyword evidence="6" id="KW-1133">Transmembrane helix</keyword>
<sequence length="228" mass="26282">MDELWFGYVESHRNLNASDFILGQLARSTFSLCHTCPPTLVIVSFVADVPNYSPLSARFRLKKTVVRSKGGCILIPDPRVNHWMMMSSPLPTMAICLFYAYFSKVLGPRLMENKKPFRLRGILITYNLIQTLFSSWIFYEARTHQAAVPCTPGYYFETTDESSLSIMCLRRSGKRSMQYHNSWYSYHRFSITLSDNVDGSTRDLLNAWFVEQTNETGRKIELTLQNTA</sequence>
<dbReference type="GO" id="GO:0019367">
    <property type="term" value="P:fatty acid elongation, saturated fatty acid"/>
    <property type="evidence" value="ECO:0007669"/>
    <property type="project" value="TreeGrafter"/>
</dbReference>
<dbReference type="AlphaFoldDB" id="A0A0M9A9K8"/>
<reference evidence="11 12" key="1">
    <citation type="submission" date="2015-07" db="EMBL/GenBank/DDBJ databases">
        <title>The genome of Melipona quadrifasciata.</title>
        <authorList>
            <person name="Pan H."/>
            <person name="Kapheim K."/>
        </authorList>
    </citation>
    <scope>NUCLEOTIDE SEQUENCE [LARGE SCALE GENOMIC DNA]</scope>
    <source>
        <strain evidence="11">0111107301</strain>
        <tissue evidence="11">Whole body</tissue>
    </source>
</reference>